<evidence type="ECO:0000256" key="1">
    <source>
        <dbReference type="SAM" id="SignalP"/>
    </source>
</evidence>
<comment type="caution">
    <text evidence="2">The sequence shown here is derived from an EMBL/GenBank/DDBJ whole genome shotgun (WGS) entry which is preliminary data.</text>
</comment>
<dbReference type="AlphaFoldDB" id="A0AAV4JE52"/>
<keyword evidence="1" id="KW-0732">Signal</keyword>
<name>A0AAV4JE52_9GAST</name>
<organism evidence="2 3">
    <name type="scientific">Elysia marginata</name>
    <dbReference type="NCBI Taxonomy" id="1093978"/>
    <lineage>
        <taxon>Eukaryota</taxon>
        <taxon>Metazoa</taxon>
        <taxon>Spiralia</taxon>
        <taxon>Lophotrochozoa</taxon>
        <taxon>Mollusca</taxon>
        <taxon>Gastropoda</taxon>
        <taxon>Heterobranchia</taxon>
        <taxon>Euthyneura</taxon>
        <taxon>Panpulmonata</taxon>
        <taxon>Sacoglossa</taxon>
        <taxon>Placobranchoidea</taxon>
        <taxon>Plakobranchidae</taxon>
        <taxon>Elysia</taxon>
    </lineage>
</organism>
<evidence type="ECO:0008006" key="4">
    <source>
        <dbReference type="Google" id="ProtNLM"/>
    </source>
</evidence>
<accession>A0AAV4JE52</accession>
<sequence>MISLFFLPAKVFSTAAAADKLEQQAAVTIRRRDQSLPKCLRFVCETFSRTNVRFGQSEDSLVAPPSSPRHLQCLYMRGIKQRTPKSLAPVRFSATVMSHQNIANFGKMKRDFF</sequence>
<gene>
    <name evidence="2" type="ORF">ElyMa_003330300</name>
</gene>
<feature type="chain" id="PRO_5043585027" description="Secreted protein" evidence="1">
    <location>
        <begin position="18"/>
        <end position="113"/>
    </location>
</feature>
<protein>
    <recommendedName>
        <fullName evidence="4">Secreted protein</fullName>
    </recommendedName>
</protein>
<dbReference type="Proteomes" id="UP000762676">
    <property type="component" value="Unassembled WGS sequence"/>
</dbReference>
<evidence type="ECO:0000313" key="3">
    <source>
        <dbReference type="Proteomes" id="UP000762676"/>
    </source>
</evidence>
<evidence type="ECO:0000313" key="2">
    <source>
        <dbReference type="EMBL" id="GFS21104.1"/>
    </source>
</evidence>
<feature type="signal peptide" evidence="1">
    <location>
        <begin position="1"/>
        <end position="17"/>
    </location>
</feature>
<keyword evidence="3" id="KW-1185">Reference proteome</keyword>
<reference evidence="2 3" key="1">
    <citation type="journal article" date="2021" name="Elife">
        <title>Chloroplast acquisition without the gene transfer in kleptoplastic sea slugs, Plakobranchus ocellatus.</title>
        <authorList>
            <person name="Maeda T."/>
            <person name="Takahashi S."/>
            <person name="Yoshida T."/>
            <person name="Shimamura S."/>
            <person name="Takaki Y."/>
            <person name="Nagai Y."/>
            <person name="Toyoda A."/>
            <person name="Suzuki Y."/>
            <person name="Arimoto A."/>
            <person name="Ishii H."/>
            <person name="Satoh N."/>
            <person name="Nishiyama T."/>
            <person name="Hasebe M."/>
            <person name="Maruyama T."/>
            <person name="Minagawa J."/>
            <person name="Obokata J."/>
            <person name="Shigenobu S."/>
        </authorList>
    </citation>
    <scope>NUCLEOTIDE SEQUENCE [LARGE SCALE GENOMIC DNA]</scope>
</reference>
<proteinExistence type="predicted"/>
<dbReference type="EMBL" id="BMAT01006853">
    <property type="protein sequence ID" value="GFS21104.1"/>
    <property type="molecule type" value="Genomic_DNA"/>
</dbReference>